<feature type="short sequence motif" description="Nudix box" evidence="4">
    <location>
        <begin position="39"/>
        <end position="60"/>
    </location>
</feature>
<keyword evidence="7" id="KW-1185">Reference proteome</keyword>
<comment type="caution">
    <text evidence="6">The sequence shown here is derived from an EMBL/GenBank/DDBJ whole genome shotgun (WGS) entry which is preliminary data.</text>
</comment>
<dbReference type="PANTHER" id="PTHR11839">
    <property type="entry name" value="UDP/ADP-SUGAR PYROPHOSPHATASE"/>
    <property type="match status" value="1"/>
</dbReference>
<dbReference type="SUPFAM" id="SSF55811">
    <property type="entry name" value="Nudix"/>
    <property type="match status" value="1"/>
</dbReference>
<comment type="cofactor">
    <cofactor evidence="4">
        <name>a divalent metal cation</name>
        <dbReference type="ChEBI" id="CHEBI:60240"/>
    </cofactor>
</comment>
<dbReference type="InterPro" id="IPR020476">
    <property type="entry name" value="Nudix_hydrolase"/>
</dbReference>
<keyword evidence="3 4" id="KW-0378">Hydrolase</keyword>
<dbReference type="PRINTS" id="PR00502">
    <property type="entry name" value="NUDIXFAMILY"/>
</dbReference>
<dbReference type="InterPro" id="IPR022927">
    <property type="entry name" value="RppH"/>
</dbReference>
<dbReference type="EMBL" id="BAABBQ010000001">
    <property type="protein sequence ID" value="GAA4014409.1"/>
    <property type="molecule type" value="Genomic_DNA"/>
</dbReference>
<dbReference type="NCBIfam" id="NF001938">
    <property type="entry name" value="PRK00714.1-5"/>
    <property type="match status" value="1"/>
</dbReference>
<dbReference type="NCBIfam" id="NF001936">
    <property type="entry name" value="PRK00714.1-3"/>
    <property type="match status" value="1"/>
</dbReference>
<dbReference type="PROSITE" id="PS00893">
    <property type="entry name" value="NUDIX_BOX"/>
    <property type="match status" value="1"/>
</dbReference>
<dbReference type="RefSeq" id="WP_344706379.1">
    <property type="nucleotide sequence ID" value="NZ_BAABBQ010000001.1"/>
</dbReference>
<dbReference type="PROSITE" id="PS51462">
    <property type="entry name" value="NUDIX"/>
    <property type="match status" value="1"/>
</dbReference>
<evidence type="ECO:0000256" key="2">
    <source>
        <dbReference type="ARBA" id="ARBA00001946"/>
    </source>
</evidence>
<evidence type="ECO:0000313" key="6">
    <source>
        <dbReference type="EMBL" id="GAA4014409.1"/>
    </source>
</evidence>
<comment type="cofactor">
    <cofactor evidence="1">
        <name>Mn(2+)</name>
        <dbReference type="ChEBI" id="CHEBI:29035"/>
    </cofactor>
</comment>
<dbReference type="EC" id="3.6.1.-" evidence="4"/>
<dbReference type="InterPro" id="IPR020084">
    <property type="entry name" value="NUDIX_hydrolase_CS"/>
</dbReference>
<gene>
    <name evidence="4" type="primary">rppH</name>
    <name evidence="4" type="synonym">nudH</name>
    <name evidence="6" type="ORF">GCM10022280_11080</name>
</gene>
<dbReference type="InterPro" id="IPR000086">
    <property type="entry name" value="NUDIX_hydrolase_dom"/>
</dbReference>
<feature type="domain" description="Nudix hydrolase" evidence="5">
    <location>
        <begin position="5"/>
        <end position="149"/>
    </location>
</feature>
<comment type="cofactor">
    <cofactor evidence="2">
        <name>Mg(2+)</name>
        <dbReference type="ChEBI" id="CHEBI:18420"/>
    </cofactor>
</comment>
<evidence type="ECO:0000313" key="7">
    <source>
        <dbReference type="Proteomes" id="UP001500235"/>
    </source>
</evidence>
<dbReference type="InterPro" id="IPR015797">
    <property type="entry name" value="NUDIX_hydrolase-like_dom_sf"/>
</dbReference>
<reference evidence="7" key="1">
    <citation type="journal article" date="2019" name="Int. J. Syst. Evol. Microbiol.">
        <title>The Global Catalogue of Microorganisms (GCM) 10K type strain sequencing project: providing services to taxonomists for standard genome sequencing and annotation.</title>
        <authorList>
            <consortium name="The Broad Institute Genomics Platform"/>
            <consortium name="The Broad Institute Genome Sequencing Center for Infectious Disease"/>
            <person name="Wu L."/>
            <person name="Ma J."/>
        </authorList>
    </citation>
    <scope>NUCLEOTIDE SEQUENCE [LARGE SCALE GENOMIC DNA]</scope>
    <source>
        <strain evidence="7">JCM 17563</strain>
    </source>
</reference>
<dbReference type="Pfam" id="PF00293">
    <property type="entry name" value="NUDIX"/>
    <property type="match status" value="1"/>
</dbReference>
<sequence length="158" mass="18535">MTSNDYRRGVGVMLLNADRQVWVGRRIDRTDEAWQMPQGGIDEGEEPWDTALRELEEETGIAPHLVERVSDCPERLRYDLPEELRSKLWGGKWKGQEQDWFLCRFLGRQSDVDIATAHPEFDAWKWVDAGELPDLIVPFKRDLYRRLIAQFEEHLGLP</sequence>
<evidence type="ECO:0000256" key="3">
    <source>
        <dbReference type="ARBA" id="ARBA00022801"/>
    </source>
</evidence>
<organism evidence="6 7">
    <name type="scientific">Sphingomonas swuensis</name>
    <dbReference type="NCBI Taxonomy" id="977800"/>
    <lineage>
        <taxon>Bacteria</taxon>
        <taxon>Pseudomonadati</taxon>
        <taxon>Pseudomonadota</taxon>
        <taxon>Alphaproteobacteria</taxon>
        <taxon>Sphingomonadales</taxon>
        <taxon>Sphingomonadaceae</taxon>
        <taxon>Sphingomonas</taxon>
    </lineage>
</organism>
<evidence type="ECO:0000256" key="1">
    <source>
        <dbReference type="ARBA" id="ARBA00001936"/>
    </source>
</evidence>
<name>A0ABP7SNY1_9SPHN</name>
<dbReference type="CDD" id="cd03671">
    <property type="entry name" value="NUDIX_Ap4A_hydrolase_plant_like"/>
    <property type="match status" value="1"/>
</dbReference>
<dbReference type="Gene3D" id="3.90.79.10">
    <property type="entry name" value="Nucleoside Triphosphate Pyrophosphohydrolase"/>
    <property type="match status" value="1"/>
</dbReference>
<comment type="function">
    <text evidence="4">Accelerates the degradation of transcripts by removing pyrophosphate from the 5'-end of triphosphorylated RNA, leading to a more labile monophosphorylated state that can stimulate subsequent ribonuclease cleavage.</text>
</comment>
<protein>
    <recommendedName>
        <fullName evidence="4">RNA pyrophosphohydrolase</fullName>
        <ecNumber evidence="4">3.6.1.-</ecNumber>
    </recommendedName>
    <alternativeName>
        <fullName evidence="4">(Di)nucleoside polyphosphate hydrolase</fullName>
    </alternativeName>
</protein>
<dbReference type="PANTHER" id="PTHR11839:SF22">
    <property type="entry name" value="NUDIX HYDROLASE 26, CHLOROPLASTIC"/>
    <property type="match status" value="1"/>
</dbReference>
<accession>A0ABP7SNY1</accession>
<dbReference type="Proteomes" id="UP001500235">
    <property type="component" value="Unassembled WGS sequence"/>
</dbReference>
<proteinExistence type="inferred from homology"/>
<evidence type="ECO:0000259" key="5">
    <source>
        <dbReference type="PROSITE" id="PS51462"/>
    </source>
</evidence>
<evidence type="ECO:0000256" key="4">
    <source>
        <dbReference type="HAMAP-Rule" id="MF_00298"/>
    </source>
</evidence>
<dbReference type="HAMAP" id="MF_00298">
    <property type="entry name" value="Nudix_RppH"/>
    <property type="match status" value="1"/>
</dbReference>
<comment type="similarity">
    <text evidence="4">Belongs to the Nudix hydrolase family. RppH subfamily.</text>
</comment>